<dbReference type="SUPFAM" id="SSF110857">
    <property type="entry name" value="Gamma-glutamyl cyclotransferase-like"/>
    <property type="match status" value="1"/>
</dbReference>
<dbReference type="Proteomes" id="UP001223712">
    <property type="component" value="Unassembled WGS sequence"/>
</dbReference>
<keyword evidence="5" id="KW-1185">Reference proteome</keyword>
<dbReference type="Pfam" id="PF06094">
    <property type="entry name" value="GGACT"/>
    <property type="match status" value="1"/>
</dbReference>
<dbReference type="InterPro" id="IPR009288">
    <property type="entry name" value="AIG2-like_dom"/>
</dbReference>
<proteinExistence type="inferred from homology"/>
<reference evidence="5" key="1">
    <citation type="journal article" date="2019" name="Int. J. Syst. Evol. Microbiol.">
        <title>The Global Catalogue of Microorganisms (GCM) 10K type strain sequencing project: providing services to taxonomists for standard genome sequencing and annotation.</title>
        <authorList>
            <consortium name="The Broad Institute Genomics Platform"/>
            <consortium name="The Broad Institute Genome Sequencing Center for Infectious Disease"/>
            <person name="Wu L."/>
            <person name="Ma J."/>
        </authorList>
    </citation>
    <scope>NUCLEOTIDE SEQUENCE [LARGE SCALE GENOMIC DNA]</scope>
    <source>
        <strain evidence="5">CECT 7226</strain>
    </source>
</reference>
<dbReference type="CDD" id="cd06661">
    <property type="entry name" value="GGCT_like"/>
    <property type="match status" value="1"/>
</dbReference>
<dbReference type="RefSeq" id="WP_261838204.1">
    <property type="nucleotide sequence ID" value="NZ_AP025458.1"/>
</dbReference>
<organism evidence="4 5">
    <name type="scientific">Vibrio artabrorum</name>
    <dbReference type="NCBI Taxonomy" id="446374"/>
    <lineage>
        <taxon>Bacteria</taxon>
        <taxon>Pseudomonadati</taxon>
        <taxon>Pseudomonadota</taxon>
        <taxon>Gammaproteobacteria</taxon>
        <taxon>Vibrionales</taxon>
        <taxon>Vibrionaceae</taxon>
        <taxon>Vibrio</taxon>
    </lineage>
</organism>
<dbReference type="Gene3D" id="3.10.490.10">
    <property type="entry name" value="Gamma-glutamyl cyclotransferase-like"/>
    <property type="match status" value="1"/>
</dbReference>
<evidence type="ECO:0000313" key="4">
    <source>
        <dbReference type="EMBL" id="MDN3700905.1"/>
    </source>
</evidence>
<sequence length="119" mass="13843">MQHLVFVYGTLRKAQSNHHYLEQSEYLGTFNTPESYALFDLGAYPAMISGNKSIVGEVYLINDDVLALLDRLEEVPVEYRREQIETIFGVAWVYLYQRDLTRNEPILSGDWCKSNNRFS</sequence>
<evidence type="ECO:0000256" key="1">
    <source>
        <dbReference type="ARBA" id="ARBA00008861"/>
    </source>
</evidence>
<dbReference type="PANTHER" id="PTHR12510">
    <property type="entry name" value="TROPONIN C-AKIN-1 PROTEIN"/>
    <property type="match status" value="1"/>
</dbReference>
<comment type="similarity">
    <text evidence="1 2">Belongs to the gamma-glutamylcyclotransferase family.</text>
</comment>
<protein>
    <recommendedName>
        <fullName evidence="2">Gamma-glutamylcyclotransferase family protein</fullName>
    </recommendedName>
</protein>
<comment type="caution">
    <text evidence="4">The sequence shown here is derived from an EMBL/GenBank/DDBJ whole genome shotgun (WGS) entry which is preliminary data.</text>
</comment>
<dbReference type="EMBL" id="JAUFQY010000001">
    <property type="protein sequence ID" value="MDN3700905.1"/>
    <property type="molecule type" value="Genomic_DNA"/>
</dbReference>
<accession>A0ABT8CHV4</accession>
<evidence type="ECO:0000256" key="2">
    <source>
        <dbReference type="RuleBase" id="RU367036"/>
    </source>
</evidence>
<dbReference type="PANTHER" id="PTHR12510:SF4">
    <property type="entry name" value="GAMMA-GLUTAMYLAMINECYCLOTRANSFERASE"/>
    <property type="match status" value="1"/>
</dbReference>
<evidence type="ECO:0000259" key="3">
    <source>
        <dbReference type="Pfam" id="PF06094"/>
    </source>
</evidence>
<dbReference type="InterPro" id="IPR039126">
    <property type="entry name" value="GGACT"/>
</dbReference>
<evidence type="ECO:0000313" key="5">
    <source>
        <dbReference type="Proteomes" id="UP001223712"/>
    </source>
</evidence>
<dbReference type="InterPro" id="IPR036568">
    <property type="entry name" value="GGCT-like_sf"/>
</dbReference>
<name>A0ABT8CHV4_9VIBR</name>
<dbReference type="InterPro" id="IPR013024">
    <property type="entry name" value="GGCT-like"/>
</dbReference>
<feature type="domain" description="Gamma-glutamylcyclotransferase AIG2-like" evidence="3">
    <location>
        <begin position="5"/>
        <end position="112"/>
    </location>
</feature>
<gene>
    <name evidence="4" type="ORF">QWY96_08370</name>
</gene>